<feature type="domain" description="Response regulatory" evidence="8">
    <location>
        <begin position="2"/>
        <end position="116"/>
    </location>
</feature>
<evidence type="ECO:0000256" key="2">
    <source>
        <dbReference type="ARBA" id="ARBA00023012"/>
    </source>
</evidence>
<dbReference type="SMART" id="SM00448">
    <property type="entry name" value="REC"/>
    <property type="match status" value="1"/>
</dbReference>
<dbReference type="InterPro" id="IPR016032">
    <property type="entry name" value="Sig_transdc_resp-reg_C-effctor"/>
</dbReference>
<dbReference type="RefSeq" id="WP_184220937.1">
    <property type="nucleotide sequence ID" value="NZ_JACHIP010000006.1"/>
</dbReference>
<keyword evidence="1 6" id="KW-0597">Phosphoprotein</keyword>
<evidence type="ECO:0000259" key="8">
    <source>
        <dbReference type="PROSITE" id="PS50110"/>
    </source>
</evidence>
<dbReference type="Gene3D" id="3.40.50.2300">
    <property type="match status" value="1"/>
</dbReference>
<dbReference type="FunFam" id="3.40.50.2300:FF:000001">
    <property type="entry name" value="DNA-binding response regulator PhoB"/>
    <property type="match status" value="1"/>
</dbReference>
<dbReference type="GO" id="GO:0006355">
    <property type="term" value="P:regulation of DNA-templated transcription"/>
    <property type="evidence" value="ECO:0007669"/>
    <property type="project" value="InterPro"/>
</dbReference>
<dbReference type="GO" id="GO:0000156">
    <property type="term" value="F:phosphorelay response regulator activity"/>
    <property type="evidence" value="ECO:0007669"/>
    <property type="project" value="TreeGrafter"/>
</dbReference>
<keyword evidence="2" id="KW-0902">Two-component regulatory system</keyword>
<feature type="DNA-binding region" description="OmpR/PhoB-type" evidence="7">
    <location>
        <begin position="124"/>
        <end position="222"/>
    </location>
</feature>
<keyword evidence="4 7" id="KW-0238">DNA-binding</keyword>
<keyword evidence="11" id="KW-1185">Reference proteome</keyword>
<dbReference type="SUPFAM" id="SSF46894">
    <property type="entry name" value="C-terminal effector domain of the bipartite response regulators"/>
    <property type="match status" value="1"/>
</dbReference>
<evidence type="ECO:0000256" key="6">
    <source>
        <dbReference type="PROSITE-ProRule" id="PRU00169"/>
    </source>
</evidence>
<dbReference type="InterPro" id="IPR001789">
    <property type="entry name" value="Sig_transdc_resp-reg_receiver"/>
</dbReference>
<dbReference type="PROSITE" id="PS51755">
    <property type="entry name" value="OMPR_PHOB"/>
    <property type="match status" value="1"/>
</dbReference>
<gene>
    <name evidence="10" type="ORF">HDF16_004143</name>
</gene>
<dbReference type="InterPro" id="IPR001867">
    <property type="entry name" value="OmpR/PhoB-type_DNA-bd"/>
</dbReference>
<evidence type="ECO:0000256" key="7">
    <source>
        <dbReference type="PROSITE-ProRule" id="PRU01091"/>
    </source>
</evidence>
<accession>A0A7W8E588</accession>
<name>A0A7W8E588_9BACT</name>
<keyword evidence="5" id="KW-0804">Transcription</keyword>
<dbReference type="CDD" id="cd00383">
    <property type="entry name" value="trans_reg_C"/>
    <property type="match status" value="1"/>
</dbReference>
<comment type="caution">
    <text evidence="10">The sequence shown here is derived from an EMBL/GenBank/DDBJ whole genome shotgun (WGS) entry which is preliminary data.</text>
</comment>
<evidence type="ECO:0000256" key="5">
    <source>
        <dbReference type="ARBA" id="ARBA00023163"/>
    </source>
</evidence>
<dbReference type="Gene3D" id="6.10.250.690">
    <property type="match status" value="1"/>
</dbReference>
<reference evidence="10 11" key="1">
    <citation type="submission" date="2020-08" db="EMBL/GenBank/DDBJ databases">
        <title>Genomic Encyclopedia of Type Strains, Phase IV (KMG-V): Genome sequencing to study the core and pangenomes of soil and plant-associated prokaryotes.</title>
        <authorList>
            <person name="Whitman W."/>
        </authorList>
    </citation>
    <scope>NUCLEOTIDE SEQUENCE [LARGE SCALE GENOMIC DNA]</scope>
    <source>
        <strain evidence="10 11">M8UP14</strain>
    </source>
</reference>
<dbReference type="PROSITE" id="PS50110">
    <property type="entry name" value="RESPONSE_REGULATORY"/>
    <property type="match status" value="1"/>
</dbReference>
<dbReference type="InterPro" id="IPR039420">
    <property type="entry name" value="WalR-like"/>
</dbReference>
<feature type="domain" description="OmpR/PhoB-type" evidence="9">
    <location>
        <begin position="124"/>
        <end position="222"/>
    </location>
</feature>
<dbReference type="Pfam" id="PF00072">
    <property type="entry name" value="Response_reg"/>
    <property type="match status" value="1"/>
</dbReference>
<dbReference type="CDD" id="cd19935">
    <property type="entry name" value="REC_OmpR_CusR-like"/>
    <property type="match status" value="1"/>
</dbReference>
<evidence type="ECO:0000256" key="4">
    <source>
        <dbReference type="ARBA" id="ARBA00023125"/>
    </source>
</evidence>
<dbReference type="Proteomes" id="UP000540989">
    <property type="component" value="Unassembled WGS sequence"/>
</dbReference>
<sequence>MKLLVIEDDKRIARVLEQGLTEDGHNVFLCHRGDEGLELIQSQYFEVIVLDVMLPGCDGFQILKQTRQAKCSVPILMLTARDSMPEIVHGLDLGADDYLTKPFQLEVLLARVRAMGRRGQVPLLDQLKVGGLVLDRGQKRLLRGEDEIPLTRKEFMILELLMRRPQQVVSRNELIEAGWGFDAEVSDNSIDFYMHSLRSKINVQGQRSLIRTVRAQGYALHAAS</sequence>
<dbReference type="InterPro" id="IPR011006">
    <property type="entry name" value="CheY-like_superfamily"/>
</dbReference>
<dbReference type="SMART" id="SM00862">
    <property type="entry name" value="Trans_reg_C"/>
    <property type="match status" value="1"/>
</dbReference>
<keyword evidence="3" id="KW-0805">Transcription regulation</keyword>
<evidence type="ECO:0000256" key="1">
    <source>
        <dbReference type="ARBA" id="ARBA00022553"/>
    </source>
</evidence>
<evidence type="ECO:0000313" key="11">
    <source>
        <dbReference type="Proteomes" id="UP000540989"/>
    </source>
</evidence>
<dbReference type="GO" id="GO:0032993">
    <property type="term" value="C:protein-DNA complex"/>
    <property type="evidence" value="ECO:0007669"/>
    <property type="project" value="TreeGrafter"/>
</dbReference>
<dbReference type="EMBL" id="JACHIP010000006">
    <property type="protein sequence ID" value="MBB5059417.1"/>
    <property type="molecule type" value="Genomic_DNA"/>
</dbReference>
<proteinExistence type="predicted"/>
<dbReference type="SUPFAM" id="SSF52172">
    <property type="entry name" value="CheY-like"/>
    <property type="match status" value="1"/>
</dbReference>
<dbReference type="Gene3D" id="1.10.10.10">
    <property type="entry name" value="Winged helix-like DNA-binding domain superfamily/Winged helix DNA-binding domain"/>
    <property type="match status" value="1"/>
</dbReference>
<dbReference type="PANTHER" id="PTHR48111">
    <property type="entry name" value="REGULATOR OF RPOS"/>
    <property type="match status" value="1"/>
</dbReference>
<evidence type="ECO:0000259" key="9">
    <source>
        <dbReference type="PROSITE" id="PS51755"/>
    </source>
</evidence>
<dbReference type="GO" id="GO:0005829">
    <property type="term" value="C:cytosol"/>
    <property type="evidence" value="ECO:0007669"/>
    <property type="project" value="TreeGrafter"/>
</dbReference>
<organism evidence="10 11">
    <name type="scientific">Granulicella aggregans</name>
    <dbReference type="NCBI Taxonomy" id="474949"/>
    <lineage>
        <taxon>Bacteria</taxon>
        <taxon>Pseudomonadati</taxon>
        <taxon>Acidobacteriota</taxon>
        <taxon>Terriglobia</taxon>
        <taxon>Terriglobales</taxon>
        <taxon>Acidobacteriaceae</taxon>
        <taxon>Granulicella</taxon>
    </lineage>
</organism>
<feature type="modified residue" description="4-aspartylphosphate" evidence="6">
    <location>
        <position position="51"/>
    </location>
</feature>
<dbReference type="InterPro" id="IPR036388">
    <property type="entry name" value="WH-like_DNA-bd_sf"/>
</dbReference>
<dbReference type="GO" id="GO:0000976">
    <property type="term" value="F:transcription cis-regulatory region binding"/>
    <property type="evidence" value="ECO:0007669"/>
    <property type="project" value="TreeGrafter"/>
</dbReference>
<evidence type="ECO:0000256" key="3">
    <source>
        <dbReference type="ARBA" id="ARBA00023015"/>
    </source>
</evidence>
<evidence type="ECO:0000313" key="10">
    <source>
        <dbReference type="EMBL" id="MBB5059417.1"/>
    </source>
</evidence>
<protein>
    <submittedName>
        <fullName evidence="10">DNA-binding response OmpR family regulator</fullName>
    </submittedName>
</protein>
<dbReference type="PANTHER" id="PTHR48111:SF1">
    <property type="entry name" value="TWO-COMPONENT RESPONSE REGULATOR ORR33"/>
    <property type="match status" value="1"/>
</dbReference>
<dbReference type="AlphaFoldDB" id="A0A7W8E588"/>
<dbReference type="Pfam" id="PF00486">
    <property type="entry name" value="Trans_reg_C"/>
    <property type="match status" value="1"/>
</dbReference>